<keyword evidence="1" id="KW-0175">Coiled coil</keyword>
<dbReference type="EMBL" id="MEWS01000017">
    <property type="protein sequence ID" value="OGC82515.1"/>
    <property type="molecule type" value="Genomic_DNA"/>
</dbReference>
<proteinExistence type="predicted"/>
<reference evidence="2 3" key="1">
    <citation type="journal article" date="2016" name="Nat. Commun.">
        <title>Thousands of microbial genomes shed light on interconnected biogeochemical processes in an aquifer system.</title>
        <authorList>
            <person name="Anantharaman K."/>
            <person name="Brown C.T."/>
            <person name="Hug L.A."/>
            <person name="Sharon I."/>
            <person name="Castelle C.J."/>
            <person name="Probst A.J."/>
            <person name="Thomas B.C."/>
            <person name="Singh A."/>
            <person name="Wilkins M.J."/>
            <person name="Karaoz U."/>
            <person name="Brodie E.L."/>
            <person name="Williams K.H."/>
            <person name="Hubbard S.S."/>
            <person name="Banfield J.F."/>
        </authorList>
    </citation>
    <scope>NUCLEOTIDE SEQUENCE [LARGE SCALE GENOMIC DNA]</scope>
</reference>
<protein>
    <submittedName>
        <fullName evidence="2">Uncharacterized protein</fullName>
    </submittedName>
</protein>
<name>A0A1F4XLE9_9BACT</name>
<organism evidence="2 3">
    <name type="scientific">Candidatus Abawacabacteria bacterium RIFCSPHIGHO2_01_FULL_46_8</name>
    <dbReference type="NCBI Taxonomy" id="1817815"/>
    <lineage>
        <taxon>Bacteria</taxon>
        <taxon>Candidatus Abawacaibacteriota</taxon>
    </lineage>
</organism>
<sequence>MLADQGQAAGSYMISSSQREELLRLPLAANQLQFEEQEFRDLLADSISLSFKEKKGVLAALGELTQQQMDQLLDILREERAGLRELDQDQYQKLEEIGDHAKEEQDQLARDLAEKLQQEKDSEAIRKIREELFGTIE</sequence>
<comment type="caution">
    <text evidence="2">The sequence shown here is derived from an EMBL/GenBank/DDBJ whole genome shotgun (WGS) entry which is preliminary data.</text>
</comment>
<evidence type="ECO:0000256" key="1">
    <source>
        <dbReference type="SAM" id="Coils"/>
    </source>
</evidence>
<evidence type="ECO:0000313" key="2">
    <source>
        <dbReference type="EMBL" id="OGC82515.1"/>
    </source>
</evidence>
<accession>A0A1F4XLE9</accession>
<evidence type="ECO:0000313" key="3">
    <source>
        <dbReference type="Proteomes" id="UP000177521"/>
    </source>
</evidence>
<dbReference type="AlphaFoldDB" id="A0A1F4XLE9"/>
<feature type="coiled-coil region" evidence="1">
    <location>
        <begin position="91"/>
        <end position="122"/>
    </location>
</feature>
<gene>
    <name evidence="2" type="ORF">A2788_01525</name>
</gene>
<dbReference type="Proteomes" id="UP000177521">
    <property type="component" value="Unassembled WGS sequence"/>
</dbReference>